<dbReference type="InterPro" id="IPR002314">
    <property type="entry name" value="aa-tRNA-synt_IIb"/>
</dbReference>
<evidence type="ECO:0000256" key="4">
    <source>
        <dbReference type="ARBA" id="ARBA00022598"/>
    </source>
</evidence>
<dbReference type="InterPro" id="IPR036621">
    <property type="entry name" value="Anticodon-bd_dom_sf"/>
</dbReference>
<dbReference type="Gene3D" id="3.40.50.800">
    <property type="entry name" value="Anticodon-binding domain"/>
    <property type="match status" value="1"/>
</dbReference>
<dbReference type="GO" id="GO:0070150">
    <property type="term" value="P:mitochondrial glycyl-tRNA aminoacylation"/>
    <property type="evidence" value="ECO:0007669"/>
    <property type="project" value="TreeGrafter"/>
</dbReference>
<dbReference type="FunFam" id="3.30.40.230:FF:000001">
    <property type="entry name" value="Glycine--tRNA ligase"/>
    <property type="match status" value="1"/>
</dbReference>
<evidence type="ECO:0000259" key="10">
    <source>
        <dbReference type="PROSITE" id="PS50862"/>
    </source>
</evidence>
<dbReference type="SUPFAM" id="SSF55681">
    <property type="entry name" value="Class II aaRS and biotin synthetases"/>
    <property type="match status" value="1"/>
</dbReference>
<evidence type="ECO:0000256" key="6">
    <source>
        <dbReference type="ARBA" id="ARBA00022840"/>
    </source>
</evidence>
<dbReference type="InterPro" id="IPR033731">
    <property type="entry name" value="GlyRS-like_core"/>
</dbReference>
<evidence type="ECO:0000256" key="3">
    <source>
        <dbReference type="ARBA" id="ARBA00012829"/>
    </source>
</evidence>
<reference evidence="11" key="1">
    <citation type="submission" date="2021-01" db="EMBL/GenBank/DDBJ databases">
        <authorList>
            <person name="Corre E."/>
            <person name="Pelletier E."/>
            <person name="Niang G."/>
            <person name="Scheremetjew M."/>
            <person name="Finn R."/>
            <person name="Kale V."/>
            <person name="Holt S."/>
            <person name="Cochrane G."/>
            <person name="Meng A."/>
            <person name="Brown T."/>
            <person name="Cohen L."/>
        </authorList>
    </citation>
    <scope>NUCLEOTIDE SEQUENCE</scope>
    <source>
        <strain evidence="11">CCMP3105</strain>
    </source>
</reference>
<dbReference type="EC" id="6.1.1.14" evidence="3"/>
<keyword evidence="4" id="KW-0436">Ligase</keyword>
<comment type="similarity">
    <text evidence="1">Belongs to the class-II aminoacyl-tRNA synthetase family.</text>
</comment>
<dbReference type="Pfam" id="PF00587">
    <property type="entry name" value="tRNA-synt_2b"/>
    <property type="match status" value="1"/>
</dbReference>
<evidence type="ECO:0000256" key="9">
    <source>
        <dbReference type="ARBA" id="ARBA00030057"/>
    </source>
</evidence>
<dbReference type="EMBL" id="HBNR01063464">
    <property type="protein sequence ID" value="CAE4634083.1"/>
    <property type="molecule type" value="Transcribed_RNA"/>
</dbReference>
<dbReference type="GO" id="GO:0005739">
    <property type="term" value="C:mitochondrion"/>
    <property type="evidence" value="ECO:0007669"/>
    <property type="project" value="TreeGrafter"/>
</dbReference>
<dbReference type="Gene3D" id="3.30.930.10">
    <property type="entry name" value="Bira Bifunctional Protein, Domain 2"/>
    <property type="match status" value="2"/>
</dbReference>
<evidence type="ECO:0000256" key="2">
    <source>
        <dbReference type="ARBA" id="ARBA00011738"/>
    </source>
</evidence>
<dbReference type="NCBIfam" id="TIGR00389">
    <property type="entry name" value="glyS_dimeric"/>
    <property type="match status" value="1"/>
</dbReference>
<dbReference type="FunFam" id="3.40.50.800:FF:000004">
    <property type="entry name" value="Glycine--tRNA ligase 2"/>
    <property type="match status" value="1"/>
</dbReference>
<accession>A0A7S4S5D2</accession>
<evidence type="ECO:0000256" key="1">
    <source>
        <dbReference type="ARBA" id="ARBA00008226"/>
    </source>
</evidence>
<proteinExistence type="inferred from homology"/>
<keyword evidence="7" id="KW-0648">Protein biosynthesis</keyword>
<dbReference type="NCBIfam" id="NF003211">
    <property type="entry name" value="PRK04173.1"/>
    <property type="match status" value="1"/>
</dbReference>
<dbReference type="Gene3D" id="3.30.40.230">
    <property type="match status" value="1"/>
</dbReference>
<dbReference type="SUPFAM" id="SSF52954">
    <property type="entry name" value="Class II aaRS ABD-related"/>
    <property type="match status" value="1"/>
</dbReference>
<dbReference type="InterPro" id="IPR004154">
    <property type="entry name" value="Anticodon-bd"/>
</dbReference>
<evidence type="ECO:0000256" key="8">
    <source>
        <dbReference type="ARBA" id="ARBA00023146"/>
    </source>
</evidence>
<evidence type="ECO:0000256" key="5">
    <source>
        <dbReference type="ARBA" id="ARBA00022741"/>
    </source>
</evidence>
<dbReference type="PRINTS" id="PR01043">
    <property type="entry name" value="TRNASYNTHGLY"/>
</dbReference>
<dbReference type="InterPro" id="IPR045864">
    <property type="entry name" value="aa-tRNA-synth_II/BPL/LPL"/>
</dbReference>
<keyword evidence="5" id="KW-0547">Nucleotide-binding</keyword>
<name>A0A7S4S5D2_9DINO</name>
<keyword evidence="6" id="KW-0067">ATP-binding</keyword>
<evidence type="ECO:0000313" key="11">
    <source>
        <dbReference type="EMBL" id="CAE4634083.1"/>
    </source>
</evidence>
<comment type="subunit">
    <text evidence="2">Homodimer.</text>
</comment>
<dbReference type="GO" id="GO:0004820">
    <property type="term" value="F:glycine-tRNA ligase activity"/>
    <property type="evidence" value="ECO:0007669"/>
    <property type="project" value="UniProtKB-EC"/>
</dbReference>
<dbReference type="PANTHER" id="PTHR10745">
    <property type="entry name" value="GLYCYL-TRNA SYNTHETASE/DNA POLYMERASE SUBUNIT GAMMA-2"/>
    <property type="match status" value="1"/>
</dbReference>
<dbReference type="GO" id="GO:0005524">
    <property type="term" value="F:ATP binding"/>
    <property type="evidence" value="ECO:0007669"/>
    <property type="project" value="UniProtKB-KW"/>
</dbReference>
<dbReference type="CDD" id="cd00774">
    <property type="entry name" value="GlyRS-like_core"/>
    <property type="match status" value="1"/>
</dbReference>
<organism evidence="11">
    <name type="scientific">Alexandrium monilatum</name>
    <dbReference type="NCBI Taxonomy" id="311494"/>
    <lineage>
        <taxon>Eukaryota</taxon>
        <taxon>Sar</taxon>
        <taxon>Alveolata</taxon>
        <taxon>Dinophyceae</taxon>
        <taxon>Gonyaulacales</taxon>
        <taxon>Pyrocystaceae</taxon>
        <taxon>Alexandrium</taxon>
    </lineage>
</organism>
<dbReference type="Pfam" id="PF03129">
    <property type="entry name" value="HGTP_anticodon"/>
    <property type="match status" value="1"/>
</dbReference>
<dbReference type="AlphaFoldDB" id="A0A7S4S5D2"/>
<dbReference type="InterPro" id="IPR027031">
    <property type="entry name" value="Gly-tRNA_synthase/POLG2"/>
</dbReference>
<gene>
    <name evidence="11" type="ORF">AMON00008_LOCUS44806</name>
</gene>
<dbReference type="InterPro" id="IPR006195">
    <property type="entry name" value="aa-tRNA-synth_II"/>
</dbReference>
<keyword evidence="8" id="KW-0030">Aminoacyl-tRNA synthetase</keyword>
<sequence length="631" mass="71780">MPDFEKNRKDLEDLCKRRFFFRQGSEIYGGVSGFFTMGPPGCALKTNILQRWRNHFVIEEQMMEIEDTHIMPHSVLKASGHVDRFSDFLVRDEKDEKKFFRADKLLEDVMDEKLKDKNITPDQVKEYTVVRAQADAYSKEEIAEVFKKYDVRAPETGNGLTEPEPFNLMFPTPIGPAGLIQGFLRPETAQGIFLNYKFCLEQNANRLPFGVAQIGKVYRNEIAPRGFTRLREITQAEIEFFVRPHDKNHAKFKLVKDTKLTLFPSSRQLAGEEPVEMTIGDAVNQGTVNNETLGYLMARTYLFFISIGIRKAHIRFRQHLPTEMAHYANDCWDPEIETSLGWLECAGIADRACFDLNAHATAAKCDLHYRETLDKPIEVEVLVPTKAAGIAVMKAFGKKGRPVKEWMEKLPKEELSCLVDDVKKGGKATRTVSLPDGSEEECTFLPEHVVCETKKEKVTTKTFMPGVVEPSFGIDRILFALLEHAYYARPKDSSSEDKQTRAVLAFPAAIAPYKLIILPQDQRINRDDKGQEIMRQMKTKISSLGHTCTVDDSNATIGKRYSRNDELGIPYGCTVDFTSLEDSTVTLRERDSMKQVRLPSSEVGQVLHDLCWGRKTWEDILEAYPLFGASE</sequence>
<evidence type="ECO:0000256" key="7">
    <source>
        <dbReference type="ARBA" id="ARBA00022917"/>
    </source>
</evidence>
<dbReference type="InterPro" id="IPR002315">
    <property type="entry name" value="tRNA-synt_gly"/>
</dbReference>
<dbReference type="PANTHER" id="PTHR10745:SF0">
    <property type="entry name" value="GLYCINE--TRNA LIGASE"/>
    <property type="match status" value="1"/>
</dbReference>
<protein>
    <recommendedName>
        <fullName evidence="3">glycine--tRNA ligase</fullName>
        <ecNumber evidence="3">6.1.1.14</ecNumber>
    </recommendedName>
    <alternativeName>
        <fullName evidence="9">Diadenosine tetraphosphate synthetase</fullName>
    </alternativeName>
</protein>
<feature type="domain" description="Aminoacyl-transfer RNA synthetases class-II family profile" evidence="10">
    <location>
        <begin position="183"/>
        <end position="490"/>
    </location>
</feature>
<dbReference type="PROSITE" id="PS50862">
    <property type="entry name" value="AA_TRNA_LIGASE_II"/>
    <property type="match status" value="1"/>
</dbReference>